<gene>
    <name evidence="6" type="ORF">E1H14_12220</name>
</gene>
<keyword evidence="4" id="KW-0411">Iron-sulfur</keyword>
<dbReference type="GO" id="GO:0051537">
    <property type="term" value="F:2 iron, 2 sulfur cluster binding"/>
    <property type="evidence" value="ECO:0007669"/>
    <property type="project" value="UniProtKB-KW"/>
</dbReference>
<dbReference type="PANTHER" id="PTHR40261">
    <property type="match status" value="1"/>
</dbReference>
<feature type="domain" description="Rieske" evidence="5">
    <location>
        <begin position="2"/>
        <end position="103"/>
    </location>
</feature>
<keyword evidence="1" id="KW-0001">2Fe-2S</keyword>
<dbReference type="AlphaFoldDB" id="A0A5A9W0L6"/>
<dbReference type="GO" id="GO:0046872">
    <property type="term" value="F:metal ion binding"/>
    <property type="evidence" value="ECO:0007669"/>
    <property type="project" value="UniProtKB-KW"/>
</dbReference>
<dbReference type="Pfam" id="PF00355">
    <property type="entry name" value="Rieske"/>
    <property type="match status" value="1"/>
</dbReference>
<evidence type="ECO:0000256" key="3">
    <source>
        <dbReference type="ARBA" id="ARBA00023004"/>
    </source>
</evidence>
<dbReference type="InterPro" id="IPR036922">
    <property type="entry name" value="Rieske_2Fe-2S_sf"/>
</dbReference>
<keyword evidence="7" id="KW-1185">Reference proteome</keyword>
<evidence type="ECO:0000259" key="5">
    <source>
        <dbReference type="PROSITE" id="PS51296"/>
    </source>
</evidence>
<dbReference type="OrthoDB" id="9794779at2"/>
<dbReference type="EMBL" id="SMRS01000010">
    <property type="protein sequence ID" value="KAA0873658.1"/>
    <property type="molecule type" value="Genomic_DNA"/>
</dbReference>
<evidence type="ECO:0000313" key="7">
    <source>
        <dbReference type="Proteomes" id="UP000325302"/>
    </source>
</evidence>
<keyword evidence="3" id="KW-0408">Iron</keyword>
<proteinExistence type="predicted"/>
<evidence type="ECO:0000256" key="2">
    <source>
        <dbReference type="ARBA" id="ARBA00022723"/>
    </source>
</evidence>
<organism evidence="6 7">
    <name type="scientific">Nitrincola tapanii</name>
    <dbReference type="NCBI Taxonomy" id="1708751"/>
    <lineage>
        <taxon>Bacteria</taxon>
        <taxon>Pseudomonadati</taxon>
        <taxon>Pseudomonadota</taxon>
        <taxon>Gammaproteobacteria</taxon>
        <taxon>Oceanospirillales</taxon>
        <taxon>Oceanospirillaceae</taxon>
        <taxon>Nitrincola</taxon>
    </lineage>
</organism>
<dbReference type="InterPro" id="IPR017941">
    <property type="entry name" value="Rieske_2Fe-2S"/>
</dbReference>
<reference evidence="6 7" key="1">
    <citation type="submission" date="2019-03" db="EMBL/GenBank/DDBJ databases">
        <title>Nitrincola sp. nov. isolated from an Indian soda lake.</title>
        <authorList>
            <person name="Joshi A."/>
            <person name="Thite S.V."/>
            <person name="Joseph N."/>
            <person name="Dhotre D."/>
            <person name="Moorthy M."/>
            <person name="Shouche Y.S."/>
        </authorList>
    </citation>
    <scope>NUCLEOTIDE SEQUENCE [LARGE SCALE GENOMIC DNA]</scope>
    <source>
        <strain evidence="6 7">MEB193</strain>
    </source>
</reference>
<dbReference type="CDD" id="cd03467">
    <property type="entry name" value="Rieske"/>
    <property type="match status" value="1"/>
</dbReference>
<name>A0A5A9W0L6_9GAMM</name>
<dbReference type="PANTHER" id="PTHR40261:SF1">
    <property type="entry name" value="RIESKE DOMAIN-CONTAINING PROTEIN"/>
    <property type="match status" value="1"/>
</dbReference>
<sequence>MQKICLLQDLPDQQVRGFDLEQAAILVYRQGETLRAFHNLCPHRGIRLEWQPQVFMDVEQQFIQCATHGALFQPLSGECIAGPCPGEFLQRLPIHLQGQEVWIEFNAAPKKPASAVTPLR</sequence>
<protein>
    <submittedName>
        <fullName evidence="6">Rieske (2Fe-2S) protein</fullName>
    </submittedName>
</protein>
<evidence type="ECO:0000256" key="1">
    <source>
        <dbReference type="ARBA" id="ARBA00022714"/>
    </source>
</evidence>
<evidence type="ECO:0000313" key="6">
    <source>
        <dbReference type="EMBL" id="KAA0873658.1"/>
    </source>
</evidence>
<dbReference type="Proteomes" id="UP000325302">
    <property type="component" value="Unassembled WGS sequence"/>
</dbReference>
<accession>A0A5A9W0L6</accession>
<evidence type="ECO:0000256" key="4">
    <source>
        <dbReference type="ARBA" id="ARBA00023014"/>
    </source>
</evidence>
<dbReference type="Gene3D" id="2.102.10.10">
    <property type="entry name" value="Rieske [2Fe-2S] iron-sulphur domain"/>
    <property type="match status" value="1"/>
</dbReference>
<dbReference type="SUPFAM" id="SSF50022">
    <property type="entry name" value="ISP domain"/>
    <property type="match status" value="1"/>
</dbReference>
<keyword evidence="2" id="KW-0479">Metal-binding</keyword>
<comment type="caution">
    <text evidence="6">The sequence shown here is derived from an EMBL/GenBank/DDBJ whole genome shotgun (WGS) entry which is preliminary data.</text>
</comment>
<dbReference type="RefSeq" id="WP_149391770.1">
    <property type="nucleotide sequence ID" value="NZ_SMRS01000010.1"/>
</dbReference>
<dbReference type="PROSITE" id="PS51296">
    <property type="entry name" value="RIESKE"/>
    <property type="match status" value="1"/>
</dbReference>